<dbReference type="InterPro" id="IPR013324">
    <property type="entry name" value="RNA_pol_sigma_r3/r4-like"/>
</dbReference>
<dbReference type="CDD" id="cd06171">
    <property type="entry name" value="Sigma70_r4"/>
    <property type="match status" value="1"/>
</dbReference>
<dbReference type="EMBL" id="BCSY01000078">
    <property type="protein sequence ID" value="GAS97988.1"/>
    <property type="molecule type" value="Genomic_DNA"/>
</dbReference>
<evidence type="ECO:0000256" key="4">
    <source>
        <dbReference type="ARBA" id="ARBA00023125"/>
    </source>
</evidence>
<keyword evidence="10" id="KW-1185">Reference proteome</keyword>
<dbReference type="GO" id="GO:0003677">
    <property type="term" value="F:DNA binding"/>
    <property type="evidence" value="ECO:0007669"/>
    <property type="project" value="UniProtKB-KW"/>
</dbReference>
<accession>A0A100WHQ0</accession>
<dbReference type="STRING" id="228230.RMCC_4953"/>
<comment type="caution">
    <text evidence="9">The sequence shown here is derived from an EMBL/GenBank/DDBJ whole genome shotgun (WGS) entry which is preliminary data.</text>
</comment>
<dbReference type="RefSeq" id="WP_084395402.1">
    <property type="nucleotide sequence ID" value="NZ_BCSY01000078.1"/>
</dbReference>
<dbReference type="InterPro" id="IPR039425">
    <property type="entry name" value="RNA_pol_sigma-70-like"/>
</dbReference>
<dbReference type="SUPFAM" id="SSF88659">
    <property type="entry name" value="Sigma3 and sigma4 domains of RNA polymerase sigma factors"/>
    <property type="match status" value="1"/>
</dbReference>
<dbReference type="InterPro" id="IPR036388">
    <property type="entry name" value="WH-like_DNA-bd_sf"/>
</dbReference>
<gene>
    <name evidence="9" type="primary">rpoE</name>
    <name evidence="9" type="ORF">RMCC_4953</name>
</gene>
<dbReference type="Gene3D" id="1.10.10.10">
    <property type="entry name" value="Winged helix-like DNA-binding domain superfamily/Winged helix DNA-binding domain"/>
    <property type="match status" value="1"/>
</dbReference>
<protein>
    <recommendedName>
        <fullName evidence="6">RNA polymerase sigma factor</fullName>
    </recommendedName>
</protein>
<dbReference type="Gene3D" id="1.10.1740.10">
    <property type="match status" value="1"/>
</dbReference>
<sequence length="205" mass="22830">MLPADPSDNAGTGTPERTTGLLADRFADEVIPHTAYLLGHAIGLTHQRTDAEDLVQDTMIKAYVSFGTFREGTNVKSWLYRIMANTWVDKHRSSLRRPAEQLHGDLTDPQLAGRARIDRSLPSAEAEALKRFPGEVAVALSQLPVDLREVVYYADVQGYRNTEVAEMLQIPVGTVGSRLFRGRRELRSRLSEPVDADDRTMPRSA</sequence>
<evidence type="ECO:0000259" key="7">
    <source>
        <dbReference type="Pfam" id="PF04542"/>
    </source>
</evidence>
<evidence type="ECO:0000256" key="3">
    <source>
        <dbReference type="ARBA" id="ARBA00023082"/>
    </source>
</evidence>
<reference evidence="10" key="2">
    <citation type="submission" date="2016-02" db="EMBL/GenBank/DDBJ databases">
        <title>Draft genome sequence of five rapidly growing Mycobacterium species.</title>
        <authorList>
            <person name="Katahira K."/>
            <person name="Gotou Y."/>
            <person name="Iida K."/>
            <person name="Ogura Y."/>
            <person name="Hayashi T."/>
        </authorList>
    </citation>
    <scope>NUCLEOTIDE SEQUENCE [LARGE SCALE GENOMIC DNA]</scope>
    <source>
        <strain evidence="10">JCM15298</strain>
    </source>
</reference>
<dbReference type="InterPro" id="IPR013325">
    <property type="entry name" value="RNA_pol_sigma_r2"/>
</dbReference>
<dbReference type="GO" id="GO:0006950">
    <property type="term" value="P:response to stress"/>
    <property type="evidence" value="ECO:0007669"/>
    <property type="project" value="UniProtKB-ARBA"/>
</dbReference>
<evidence type="ECO:0000313" key="10">
    <source>
        <dbReference type="Proteomes" id="UP000069443"/>
    </source>
</evidence>
<keyword evidence="2 6" id="KW-0805">Transcription regulation</keyword>
<evidence type="ECO:0000256" key="6">
    <source>
        <dbReference type="RuleBase" id="RU000716"/>
    </source>
</evidence>
<evidence type="ECO:0000256" key="1">
    <source>
        <dbReference type="ARBA" id="ARBA00010641"/>
    </source>
</evidence>
<dbReference type="SUPFAM" id="SSF88946">
    <property type="entry name" value="Sigma2 domain of RNA polymerase sigma factors"/>
    <property type="match status" value="1"/>
</dbReference>
<dbReference type="AlphaFoldDB" id="A0A100WHQ0"/>
<evidence type="ECO:0000313" key="9">
    <source>
        <dbReference type="EMBL" id="GAS97988.1"/>
    </source>
</evidence>
<evidence type="ECO:0000259" key="8">
    <source>
        <dbReference type="Pfam" id="PF08281"/>
    </source>
</evidence>
<dbReference type="Proteomes" id="UP000069443">
    <property type="component" value="Unassembled WGS sequence"/>
</dbReference>
<evidence type="ECO:0000256" key="5">
    <source>
        <dbReference type="ARBA" id="ARBA00023163"/>
    </source>
</evidence>
<dbReference type="InterPro" id="IPR000838">
    <property type="entry name" value="RNA_pol_sigma70_ECF_CS"/>
</dbReference>
<dbReference type="GO" id="GO:0006352">
    <property type="term" value="P:DNA-templated transcription initiation"/>
    <property type="evidence" value="ECO:0007669"/>
    <property type="project" value="InterPro"/>
</dbReference>
<organism evidence="9 10">
    <name type="scientific">Mycolicibacterium canariasense</name>
    <name type="common">Mycobacterium canariasense</name>
    <dbReference type="NCBI Taxonomy" id="228230"/>
    <lineage>
        <taxon>Bacteria</taxon>
        <taxon>Bacillati</taxon>
        <taxon>Actinomycetota</taxon>
        <taxon>Actinomycetes</taxon>
        <taxon>Mycobacteriales</taxon>
        <taxon>Mycobacteriaceae</taxon>
        <taxon>Mycolicibacterium</taxon>
    </lineage>
</organism>
<dbReference type="PANTHER" id="PTHR43133">
    <property type="entry name" value="RNA POLYMERASE ECF-TYPE SIGMA FACTO"/>
    <property type="match status" value="1"/>
</dbReference>
<dbReference type="Pfam" id="PF04542">
    <property type="entry name" value="Sigma70_r2"/>
    <property type="match status" value="1"/>
</dbReference>
<feature type="domain" description="RNA polymerase sigma-70 region 2" evidence="7">
    <location>
        <begin position="37"/>
        <end position="94"/>
    </location>
</feature>
<dbReference type="GO" id="GO:0016987">
    <property type="term" value="F:sigma factor activity"/>
    <property type="evidence" value="ECO:0007669"/>
    <property type="project" value="UniProtKB-KW"/>
</dbReference>
<dbReference type="OrthoDB" id="5518337at2"/>
<keyword evidence="4 6" id="KW-0238">DNA-binding</keyword>
<dbReference type="InterPro" id="IPR013249">
    <property type="entry name" value="RNA_pol_sigma70_r4_t2"/>
</dbReference>
<dbReference type="Pfam" id="PF08281">
    <property type="entry name" value="Sigma70_r4_2"/>
    <property type="match status" value="1"/>
</dbReference>
<proteinExistence type="inferred from homology"/>
<dbReference type="PROSITE" id="PS01063">
    <property type="entry name" value="SIGMA70_ECF"/>
    <property type="match status" value="1"/>
</dbReference>
<name>A0A100WHQ0_MYCCR</name>
<evidence type="ECO:0000256" key="2">
    <source>
        <dbReference type="ARBA" id="ARBA00023015"/>
    </source>
</evidence>
<dbReference type="NCBIfam" id="TIGR02937">
    <property type="entry name" value="sigma70-ECF"/>
    <property type="match status" value="1"/>
</dbReference>
<dbReference type="InterPro" id="IPR007627">
    <property type="entry name" value="RNA_pol_sigma70_r2"/>
</dbReference>
<keyword evidence="5 6" id="KW-0804">Transcription</keyword>
<feature type="domain" description="RNA polymerase sigma factor 70 region 4 type 2" evidence="8">
    <location>
        <begin position="136"/>
        <end position="186"/>
    </location>
</feature>
<reference evidence="10" key="1">
    <citation type="journal article" date="2016" name="Genome Announc.">
        <title>Draft Genome Sequences of Five Rapidly Growing Mycobacterium Species, M. thermoresistibile, M. fortuitum subsp. acetamidolyticum, M. canariasense, M. brisbanense, and M. novocastrense.</title>
        <authorList>
            <person name="Katahira K."/>
            <person name="Ogura Y."/>
            <person name="Gotoh Y."/>
            <person name="Hayashi T."/>
        </authorList>
    </citation>
    <scope>NUCLEOTIDE SEQUENCE [LARGE SCALE GENOMIC DNA]</scope>
    <source>
        <strain evidence="10">JCM15298</strain>
    </source>
</reference>
<comment type="similarity">
    <text evidence="1 6">Belongs to the sigma-70 factor family. ECF subfamily.</text>
</comment>
<dbReference type="PANTHER" id="PTHR43133:SF59">
    <property type="entry name" value="ECF RNA POLYMERASE SIGMA FACTOR SIGR"/>
    <property type="match status" value="1"/>
</dbReference>
<keyword evidence="3 6" id="KW-0731">Sigma factor</keyword>
<dbReference type="InterPro" id="IPR014284">
    <property type="entry name" value="RNA_pol_sigma-70_dom"/>
</dbReference>